<organism evidence="1 2">
    <name type="scientific">Prunus dulcis</name>
    <name type="common">Almond</name>
    <name type="synonym">Amygdalus dulcis</name>
    <dbReference type="NCBI Taxonomy" id="3755"/>
    <lineage>
        <taxon>Eukaryota</taxon>
        <taxon>Viridiplantae</taxon>
        <taxon>Streptophyta</taxon>
        <taxon>Embryophyta</taxon>
        <taxon>Tracheophyta</taxon>
        <taxon>Spermatophyta</taxon>
        <taxon>Magnoliopsida</taxon>
        <taxon>eudicotyledons</taxon>
        <taxon>Gunneridae</taxon>
        <taxon>Pentapetalae</taxon>
        <taxon>rosids</taxon>
        <taxon>fabids</taxon>
        <taxon>Rosales</taxon>
        <taxon>Rosaceae</taxon>
        <taxon>Amygdaloideae</taxon>
        <taxon>Amygdaleae</taxon>
        <taxon>Prunus</taxon>
    </lineage>
</organism>
<dbReference type="Proteomes" id="UP000327085">
    <property type="component" value="Unassembled WGS sequence"/>
</dbReference>
<name>A0A5E4GGT5_PRUDU</name>
<proteinExistence type="predicted"/>
<dbReference type="InParanoid" id="A0A5E4GGT5"/>
<dbReference type="AlphaFoldDB" id="A0A5E4GGT5"/>
<gene>
    <name evidence="1" type="ORF">ALMOND_2B007438</name>
</gene>
<accession>A0A5E4GGT5</accession>
<protein>
    <submittedName>
        <fullName evidence="1">PREDICTED: DNA/RNA polymerases superfamily</fullName>
    </submittedName>
</protein>
<reference evidence="2" key="1">
    <citation type="journal article" date="2020" name="Plant J.">
        <title>Transposons played a major role in the diversification between the closely related almond and peach genomes: results from the almond genome sequence.</title>
        <authorList>
            <person name="Alioto T."/>
            <person name="Alexiou K.G."/>
            <person name="Bardil A."/>
            <person name="Barteri F."/>
            <person name="Castanera R."/>
            <person name="Cruz F."/>
            <person name="Dhingra A."/>
            <person name="Duval H."/>
            <person name="Fernandez I Marti A."/>
            <person name="Frias L."/>
            <person name="Galan B."/>
            <person name="Garcia J.L."/>
            <person name="Howad W."/>
            <person name="Gomez-Garrido J."/>
            <person name="Gut M."/>
            <person name="Julca I."/>
            <person name="Morata J."/>
            <person name="Puigdomenech P."/>
            <person name="Ribeca P."/>
            <person name="Rubio Cabetas M.J."/>
            <person name="Vlasova A."/>
            <person name="Wirthensohn M."/>
            <person name="Garcia-Mas J."/>
            <person name="Gabaldon T."/>
            <person name="Casacuberta J.M."/>
            <person name="Arus P."/>
        </authorList>
    </citation>
    <scope>NUCLEOTIDE SEQUENCE [LARGE SCALE GENOMIC DNA]</scope>
    <source>
        <strain evidence="2">cv. Texas</strain>
    </source>
</reference>
<evidence type="ECO:0000313" key="2">
    <source>
        <dbReference type="Proteomes" id="UP000327085"/>
    </source>
</evidence>
<sequence length="52" mass="5872">VENCDRTDCSVRNDGALMVGNRLYVPNDEFLKREILEEANESVFAMHPGSTK</sequence>
<dbReference type="Gramene" id="VVA38752">
    <property type="protein sequence ID" value="VVA38752"/>
    <property type="gene ID" value="Prudul26B007438"/>
</dbReference>
<evidence type="ECO:0000313" key="1">
    <source>
        <dbReference type="EMBL" id="VVA38752.1"/>
    </source>
</evidence>
<feature type="non-terminal residue" evidence="1">
    <location>
        <position position="52"/>
    </location>
</feature>
<feature type="non-terminal residue" evidence="1">
    <location>
        <position position="1"/>
    </location>
</feature>
<dbReference type="EMBL" id="CABIKO010000684">
    <property type="protein sequence ID" value="VVA38752.1"/>
    <property type="molecule type" value="Genomic_DNA"/>
</dbReference>